<feature type="compositionally biased region" description="Pro residues" evidence="13">
    <location>
        <begin position="195"/>
        <end position="204"/>
    </location>
</feature>
<evidence type="ECO:0000256" key="8">
    <source>
        <dbReference type="ARBA" id="ARBA00022771"/>
    </source>
</evidence>
<feature type="transmembrane region" description="Helical" evidence="14">
    <location>
        <begin position="452"/>
        <end position="473"/>
    </location>
</feature>
<dbReference type="GO" id="GO:0036503">
    <property type="term" value="P:ERAD pathway"/>
    <property type="evidence" value="ECO:0007669"/>
    <property type="project" value="TreeGrafter"/>
</dbReference>
<protein>
    <recommendedName>
        <fullName evidence="4">RING-type E3 ubiquitin transferase</fullName>
        <ecNumber evidence="4">2.3.2.27</ecNumber>
    </recommendedName>
</protein>
<evidence type="ECO:0000256" key="2">
    <source>
        <dbReference type="ARBA" id="ARBA00004141"/>
    </source>
</evidence>
<evidence type="ECO:0000313" key="17">
    <source>
        <dbReference type="Proteomes" id="UP001165085"/>
    </source>
</evidence>
<dbReference type="OrthoDB" id="264354at2759"/>
<dbReference type="SMART" id="SM00744">
    <property type="entry name" value="RINGv"/>
    <property type="match status" value="1"/>
</dbReference>
<evidence type="ECO:0000256" key="6">
    <source>
        <dbReference type="ARBA" id="ARBA00022692"/>
    </source>
</evidence>
<evidence type="ECO:0000256" key="9">
    <source>
        <dbReference type="ARBA" id="ARBA00022786"/>
    </source>
</evidence>
<feature type="region of interest" description="Disordered" evidence="13">
    <location>
        <begin position="1059"/>
        <end position="1083"/>
    </location>
</feature>
<dbReference type="EMBL" id="BRXY01000055">
    <property type="protein sequence ID" value="GMH58872.1"/>
    <property type="molecule type" value="Genomic_DNA"/>
</dbReference>
<keyword evidence="5" id="KW-0808">Transferase</keyword>
<evidence type="ECO:0000256" key="5">
    <source>
        <dbReference type="ARBA" id="ARBA00022679"/>
    </source>
</evidence>
<comment type="caution">
    <text evidence="16">The sequence shown here is derived from an EMBL/GenBank/DDBJ whole genome shotgun (WGS) entry which is preliminary data.</text>
</comment>
<gene>
    <name evidence="16" type="ORF">TrST_g5256</name>
</gene>
<evidence type="ECO:0000313" key="16">
    <source>
        <dbReference type="EMBL" id="GMH58872.1"/>
    </source>
</evidence>
<dbReference type="GO" id="GO:0005789">
    <property type="term" value="C:endoplasmic reticulum membrane"/>
    <property type="evidence" value="ECO:0007669"/>
    <property type="project" value="TreeGrafter"/>
</dbReference>
<keyword evidence="10" id="KW-0862">Zinc</keyword>
<feature type="transmembrane region" description="Helical" evidence="14">
    <location>
        <begin position="68"/>
        <end position="90"/>
    </location>
</feature>
<dbReference type="AlphaFoldDB" id="A0A9W6ZQZ0"/>
<dbReference type="GO" id="GO:0008270">
    <property type="term" value="F:zinc ion binding"/>
    <property type="evidence" value="ECO:0007669"/>
    <property type="project" value="UniProtKB-KW"/>
</dbReference>
<feature type="transmembrane region" description="Helical" evidence="14">
    <location>
        <begin position="383"/>
        <end position="408"/>
    </location>
</feature>
<dbReference type="Gene3D" id="3.30.40.10">
    <property type="entry name" value="Zinc/RING finger domain, C3HC4 (zinc finger)"/>
    <property type="match status" value="1"/>
</dbReference>
<accession>A0A9W6ZQZ0</accession>
<dbReference type="InterPro" id="IPR011016">
    <property type="entry name" value="Znf_RING-CH"/>
</dbReference>
<evidence type="ECO:0000256" key="7">
    <source>
        <dbReference type="ARBA" id="ARBA00022723"/>
    </source>
</evidence>
<keyword evidence="17" id="KW-1185">Reference proteome</keyword>
<feature type="transmembrane region" description="Helical" evidence="14">
    <location>
        <begin position="485"/>
        <end position="502"/>
    </location>
</feature>
<organism evidence="16 17">
    <name type="scientific">Triparma strigata</name>
    <dbReference type="NCBI Taxonomy" id="1606541"/>
    <lineage>
        <taxon>Eukaryota</taxon>
        <taxon>Sar</taxon>
        <taxon>Stramenopiles</taxon>
        <taxon>Ochrophyta</taxon>
        <taxon>Bolidophyceae</taxon>
        <taxon>Parmales</taxon>
        <taxon>Triparmaceae</taxon>
        <taxon>Triparma</taxon>
    </lineage>
</organism>
<feature type="transmembrane region" description="Helical" evidence="14">
    <location>
        <begin position="869"/>
        <end position="891"/>
    </location>
</feature>
<evidence type="ECO:0000256" key="3">
    <source>
        <dbReference type="ARBA" id="ARBA00004906"/>
    </source>
</evidence>
<dbReference type="PROSITE" id="PS51292">
    <property type="entry name" value="ZF_RING_CH"/>
    <property type="match status" value="1"/>
</dbReference>
<evidence type="ECO:0000256" key="13">
    <source>
        <dbReference type="SAM" id="MobiDB-lite"/>
    </source>
</evidence>
<keyword evidence="12 14" id="KW-0472">Membrane</keyword>
<dbReference type="PANTHER" id="PTHR13145:SF0">
    <property type="entry name" value="E3 UBIQUITIN-PROTEIN LIGASE MARCHF6"/>
    <property type="match status" value="1"/>
</dbReference>
<dbReference type="SUPFAM" id="SSF57850">
    <property type="entry name" value="RING/U-box"/>
    <property type="match status" value="1"/>
</dbReference>
<dbReference type="PANTHER" id="PTHR13145">
    <property type="entry name" value="SSM4 PROTEIN"/>
    <property type="match status" value="1"/>
</dbReference>
<evidence type="ECO:0000256" key="11">
    <source>
        <dbReference type="ARBA" id="ARBA00022989"/>
    </source>
</evidence>
<dbReference type="InterPro" id="IPR013083">
    <property type="entry name" value="Znf_RING/FYVE/PHD"/>
</dbReference>
<keyword evidence="9" id="KW-0833">Ubl conjugation pathway</keyword>
<evidence type="ECO:0000256" key="4">
    <source>
        <dbReference type="ARBA" id="ARBA00012483"/>
    </source>
</evidence>
<proteinExistence type="predicted"/>
<feature type="transmembrane region" description="Helical" evidence="14">
    <location>
        <begin position="110"/>
        <end position="132"/>
    </location>
</feature>
<comment type="subcellular location">
    <subcellularLocation>
        <location evidence="2">Membrane</location>
        <topology evidence="2">Multi-pass membrane protein</topology>
    </subcellularLocation>
</comment>
<feature type="transmembrane region" description="Helical" evidence="14">
    <location>
        <begin position="337"/>
        <end position="363"/>
    </location>
</feature>
<dbReference type="Proteomes" id="UP001165085">
    <property type="component" value="Unassembled WGS sequence"/>
</dbReference>
<keyword evidence="6 14" id="KW-0812">Transmembrane</keyword>
<feature type="transmembrane region" description="Helical" evidence="14">
    <location>
        <begin position="997"/>
        <end position="1017"/>
    </location>
</feature>
<comment type="pathway">
    <text evidence="3">Protein modification; protein ubiquitination.</text>
</comment>
<feature type="transmembrane region" description="Helical" evidence="14">
    <location>
        <begin position="828"/>
        <end position="849"/>
    </location>
</feature>
<feature type="transmembrane region" description="Helical" evidence="14">
    <location>
        <begin position="234"/>
        <end position="255"/>
    </location>
</feature>
<dbReference type="EC" id="2.3.2.27" evidence="4"/>
<comment type="catalytic activity">
    <reaction evidence="1">
        <text>S-ubiquitinyl-[E2 ubiquitin-conjugating enzyme]-L-cysteine + [acceptor protein]-L-lysine = [E2 ubiquitin-conjugating enzyme]-L-cysteine + N(6)-ubiquitinyl-[acceptor protein]-L-lysine.</text>
        <dbReference type="EC" id="2.3.2.27"/>
    </reaction>
</comment>
<feature type="domain" description="RING-CH-type" evidence="15">
    <location>
        <begin position="1"/>
        <end position="54"/>
    </location>
</feature>
<name>A0A9W6ZQZ0_9STRA</name>
<feature type="transmembrane region" description="Helical" evidence="14">
    <location>
        <begin position="963"/>
        <end position="985"/>
    </location>
</feature>
<keyword evidence="8" id="KW-0863">Zinc-finger</keyword>
<feature type="transmembrane region" description="Helical" evidence="14">
    <location>
        <begin position="720"/>
        <end position="749"/>
    </location>
</feature>
<feature type="compositionally biased region" description="Acidic residues" evidence="13">
    <location>
        <begin position="1059"/>
        <end position="1073"/>
    </location>
</feature>
<keyword evidence="11 14" id="KW-1133">Transmembrane helix</keyword>
<dbReference type="GO" id="GO:0061630">
    <property type="term" value="F:ubiquitin protein ligase activity"/>
    <property type="evidence" value="ECO:0007669"/>
    <property type="project" value="UniProtKB-EC"/>
</dbReference>
<feature type="transmembrane region" description="Helical" evidence="14">
    <location>
        <begin position="761"/>
        <end position="779"/>
    </location>
</feature>
<feature type="region of interest" description="Disordered" evidence="13">
    <location>
        <begin position="159"/>
        <end position="211"/>
    </location>
</feature>
<evidence type="ECO:0000256" key="1">
    <source>
        <dbReference type="ARBA" id="ARBA00000900"/>
    </source>
</evidence>
<reference evidence="17" key="1">
    <citation type="journal article" date="2023" name="Commun. Biol.">
        <title>Genome analysis of Parmales, the sister group of diatoms, reveals the evolutionary specialization of diatoms from phago-mixotrophs to photoautotrophs.</title>
        <authorList>
            <person name="Ban H."/>
            <person name="Sato S."/>
            <person name="Yoshikawa S."/>
            <person name="Yamada K."/>
            <person name="Nakamura Y."/>
            <person name="Ichinomiya M."/>
            <person name="Sato N."/>
            <person name="Blanc-Mathieu R."/>
            <person name="Endo H."/>
            <person name="Kuwata A."/>
            <person name="Ogata H."/>
        </authorList>
    </citation>
    <scope>NUCLEOTIDE SEQUENCE [LARGE SCALE GENOMIC DNA]</scope>
    <source>
        <strain evidence="17">NIES 3701</strain>
    </source>
</reference>
<evidence type="ECO:0000259" key="15">
    <source>
        <dbReference type="PROSITE" id="PS51292"/>
    </source>
</evidence>
<keyword evidence="7" id="KW-0479">Metal-binding</keyword>
<evidence type="ECO:0000256" key="10">
    <source>
        <dbReference type="ARBA" id="ARBA00022833"/>
    </source>
</evidence>
<feature type="transmembrane region" description="Helical" evidence="14">
    <location>
        <begin position="304"/>
        <end position="325"/>
    </location>
</feature>
<dbReference type="Pfam" id="PF12906">
    <property type="entry name" value="RINGv"/>
    <property type="match status" value="1"/>
</dbReference>
<evidence type="ECO:0000256" key="12">
    <source>
        <dbReference type="ARBA" id="ARBA00023136"/>
    </source>
</evidence>
<evidence type="ECO:0000256" key="14">
    <source>
        <dbReference type="SAM" id="Phobius"/>
    </source>
</evidence>
<sequence>MPECRICRGRSPPLPRPCLCSGSISHIHAVCLQTWLQTSNSTTCNICKYKYKFENRYGKVTRKSYMRLAGKVFGTIFRVLLCLSTWLILLPTFTSSIYNFWLRSRYSLTFTLPLLIEGYAILVTCVAGFLGVMSAADFLRDNNVNDFEEDMQQEEGFGLLMGQGGGEMRREPNRRRNGRRQAQPFQEHDEQEQQQPPPPQPPRQQIPDGDPFDDDAIPLDLLALFSLRGPLHTLPLHFLWFTLFLLAYQGIFFYLPNVLGSTLTSAVLPYHNSTSPSSSEIIFTSSNLTHLNALLTSTFTLTHIAQITTGYALIILLTTFIKALLHPFCNTAAFNTILTGFKVLTLLFCKMILLPLLLGIALNDSFNSFSKTSPTPPPPSSDMLLLLYVLYNWVLGISFMLTVTVSVLQLREVLHPEILGKVIRPQEPQPDLLGNLVKDEWKTHGKRMVMSLSIYLFILLGLIYPSLLLPRLIELKFFYYLPREIVIPCELGITHLCMLAGLEKYKNFIGRFQFWCLKKLGAGWEQGEILGRKICGVDNVKVTKGVKGKKKYDRGDVTISVHEYEWFEKLAESLKQEDTSLLFRPAPSAISSQFELESAAWKLVETYDNDVVMIVEYLHMNRLALSDPTSSVAFKLCTKSYIEGTPAERLKMEETDEEDLVNVTYDIMSEKVPFSRPPKGWDDLGIGGAKRQGRWGWGKEPKSDTEIFTAPKKKMTVYSAFGLVLMCLVIWAGIVIGMSFTFTALISVGRLMYHSFHFDEYIHDPMCFTIGLSCLYLVLVQSGVIDGGAVRLVVEEEGGAHIAPADLGRGGDEEAEEIIPFRLPPKDVALGLLTYGSIWFVVLPLMAGTCYDNFYGLSMTESSPSPAEIGLRITSGSALIWAATMGAGYGIDVLSGLRWLWADVDDGRGVYVDGEGNPLENPSETQGEDGESVREFVKVAGRAVKGDWRNVDVKVFSSFVMPIFRFLLVALLVPLAISTAYAYILPDLTFFLPNPGLPSPLLVSRLVTSIILLKGFLKFMSKPIATSWSKFTRWLKDELCLTGKVLLCHPKWDNVPVEDDKYDSDDSGDDDGIEVAPTMGDYR</sequence>